<sequence>MLRRAAAVGACTESLGSESGDCGGGDEMIAQLCAPAAAADEDARVELSPSPSPAEKRRARGLLLLPPAMPRASEALVMRAERHGGRLILTQVRAAERERPGVFRASRDGGRLRLRFASTTAADDAAADDGGETEAPSEDQQAGSGGDKAGGGVVAAAQQHGGGCIGGEFCQVAATAGAAGRRRVEVVGAVMGI</sequence>
<gene>
    <name evidence="4" type="ORF">BAE44_0000035</name>
</gene>
<name>A0A1E5WNG0_9POAL</name>
<evidence type="ECO:0000256" key="2">
    <source>
        <dbReference type="SAM" id="MobiDB-lite"/>
    </source>
</evidence>
<dbReference type="InterPro" id="IPR021410">
    <property type="entry name" value="FAF"/>
</dbReference>
<feature type="region of interest" description="Disordered" evidence="2">
    <location>
        <begin position="120"/>
        <end position="154"/>
    </location>
</feature>
<dbReference type="OrthoDB" id="1931928at2759"/>
<dbReference type="InterPro" id="IPR046431">
    <property type="entry name" value="FAF_dom"/>
</dbReference>
<comment type="similarity">
    <text evidence="1">Belongs to the fantastic four family.</text>
</comment>
<feature type="compositionally biased region" description="Gly residues" evidence="2">
    <location>
        <begin position="143"/>
        <end position="153"/>
    </location>
</feature>
<evidence type="ECO:0000256" key="1">
    <source>
        <dbReference type="ARBA" id="ARBA00008690"/>
    </source>
</evidence>
<dbReference type="EMBL" id="LWDX02000050">
    <property type="protein sequence ID" value="OEL38946.1"/>
    <property type="molecule type" value="Genomic_DNA"/>
</dbReference>
<dbReference type="STRING" id="888268.A0A1E5WNG0"/>
<evidence type="ECO:0000259" key="3">
    <source>
        <dbReference type="Pfam" id="PF11250"/>
    </source>
</evidence>
<accession>A0A1E5WNG0</accession>
<proteinExistence type="inferred from homology"/>
<protein>
    <recommendedName>
        <fullName evidence="3">FAF domain-containing protein</fullName>
    </recommendedName>
</protein>
<organism evidence="4 5">
    <name type="scientific">Dichanthelium oligosanthes</name>
    <dbReference type="NCBI Taxonomy" id="888268"/>
    <lineage>
        <taxon>Eukaryota</taxon>
        <taxon>Viridiplantae</taxon>
        <taxon>Streptophyta</taxon>
        <taxon>Embryophyta</taxon>
        <taxon>Tracheophyta</taxon>
        <taxon>Spermatophyta</taxon>
        <taxon>Magnoliopsida</taxon>
        <taxon>Liliopsida</taxon>
        <taxon>Poales</taxon>
        <taxon>Poaceae</taxon>
        <taxon>PACMAD clade</taxon>
        <taxon>Panicoideae</taxon>
        <taxon>Panicodae</taxon>
        <taxon>Paniceae</taxon>
        <taxon>Dichantheliinae</taxon>
        <taxon>Dichanthelium</taxon>
    </lineage>
</organism>
<keyword evidence="5" id="KW-1185">Reference proteome</keyword>
<feature type="domain" description="FAF" evidence="3">
    <location>
        <begin position="65"/>
        <end position="116"/>
    </location>
</feature>
<dbReference type="Proteomes" id="UP000095767">
    <property type="component" value="Unassembled WGS sequence"/>
</dbReference>
<dbReference type="Pfam" id="PF11250">
    <property type="entry name" value="FAF"/>
    <property type="match status" value="1"/>
</dbReference>
<dbReference type="PANTHER" id="PTHR33155">
    <property type="entry name" value="FANTASTIC FOUR-LIKE PROTEIN (DUF3049)"/>
    <property type="match status" value="1"/>
</dbReference>
<evidence type="ECO:0000313" key="5">
    <source>
        <dbReference type="Proteomes" id="UP000095767"/>
    </source>
</evidence>
<evidence type="ECO:0000313" key="4">
    <source>
        <dbReference type="EMBL" id="OEL38946.1"/>
    </source>
</evidence>
<reference evidence="4 5" key="1">
    <citation type="submission" date="2016-09" db="EMBL/GenBank/DDBJ databases">
        <title>The draft genome of Dichanthelium oligosanthes: A C3 panicoid grass species.</title>
        <authorList>
            <person name="Studer A.J."/>
            <person name="Schnable J.C."/>
            <person name="Brutnell T.P."/>
        </authorList>
    </citation>
    <scope>NUCLEOTIDE SEQUENCE [LARGE SCALE GENOMIC DNA]</scope>
    <source>
        <strain evidence="5">cv. Kellogg 1175</strain>
        <tissue evidence="4">Leaf</tissue>
    </source>
</reference>
<feature type="compositionally biased region" description="Acidic residues" evidence="2">
    <location>
        <begin position="125"/>
        <end position="137"/>
    </location>
</feature>
<dbReference type="AlphaFoldDB" id="A0A1E5WNG0"/>
<dbReference type="PANTHER" id="PTHR33155:SF7">
    <property type="entry name" value="PROTEIN SUGARY ENHANCER 1"/>
    <property type="match status" value="1"/>
</dbReference>
<comment type="caution">
    <text evidence="4">The sequence shown here is derived from an EMBL/GenBank/DDBJ whole genome shotgun (WGS) entry which is preliminary data.</text>
</comment>